<sequence>MSIQDLQQVATIIMEGFDEIQSGRPPFDPISDQSTNNEDDDDYSGEESESKETDSDDDDDDASSQEQRDKKVQDIIRMVQSSFNIR</sequence>
<name>A0A1Y3BFJ3_EURMA</name>
<evidence type="ECO:0000256" key="1">
    <source>
        <dbReference type="SAM" id="MobiDB-lite"/>
    </source>
</evidence>
<feature type="compositionally biased region" description="Acidic residues" evidence="1">
    <location>
        <begin position="37"/>
        <end position="47"/>
    </location>
</feature>
<comment type="caution">
    <text evidence="2">The sequence shown here is derived from an EMBL/GenBank/DDBJ whole genome shotgun (WGS) entry which is preliminary data.</text>
</comment>
<keyword evidence="3" id="KW-1185">Reference proteome</keyword>
<feature type="region of interest" description="Disordered" evidence="1">
    <location>
        <begin position="16"/>
        <end position="74"/>
    </location>
</feature>
<proteinExistence type="predicted"/>
<evidence type="ECO:0000313" key="2">
    <source>
        <dbReference type="EMBL" id="OTF78804.1"/>
    </source>
</evidence>
<dbReference type="EMBL" id="MUJZ01026152">
    <property type="protein sequence ID" value="OTF78804.1"/>
    <property type="molecule type" value="Genomic_DNA"/>
</dbReference>
<dbReference type="Proteomes" id="UP000194236">
    <property type="component" value="Unassembled WGS sequence"/>
</dbReference>
<evidence type="ECO:0000313" key="3">
    <source>
        <dbReference type="Proteomes" id="UP000194236"/>
    </source>
</evidence>
<dbReference type="AlphaFoldDB" id="A0A1Y3BFJ3"/>
<organism evidence="2 3">
    <name type="scientific">Euroglyphus maynei</name>
    <name type="common">Mayne's house dust mite</name>
    <dbReference type="NCBI Taxonomy" id="6958"/>
    <lineage>
        <taxon>Eukaryota</taxon>
        <taxon>Metazoa</taxon>
        <taxon>Ecdysozoa</taxon>
        <taxon>Arthropoda</taxon>
        <taxon>Chelicerata</taxon>
        <taxon>Arachnida</taxon>
        <taxon>Acari</taxon>
        <taxon>Acariformes</taxon>
        <taxon>Sarcoptiformes</taxon>
        <taxon>Astigmata</taxon>
        <taxon>Psoroptidia</taxon>
        <taxon>Analgoidea</taxon>
        <taxon>Pyroglyphidae</taxon>
        <taxon>Pyroglyphinae</taxon>
        <taxon>Euroglyphus</taxon>
    </lineage>
</organism>
<gene>
    <name evidence="2" type="ORF">BLA29_013385</name>
</gene>
<dbReference type="OrthoDB" id="6513820at2759"/>
<reference evidence="2 3" key="1">
    <citation type="submission" date="2017-03" db="EMBL/GenBank/DDBJ databases">
        <title>Genome Survey of Euroglyphus maynei.</title>
        <authorList>
            <person name="Arlian L.G."/>
            <person name="Morgan M.S."/>
            <person name="Rider S.D."/>
        </authorList>
    </citation>
    <scope>NUCLEOTIDE SEQUENCE [LARGE SCALE GENOMIC DNA]</scope>
    <source>
        <strain evidence="2">Arlian Lab</strain>
        <tissue evidence="2">Whole body</tissue>
    </source>
</reference>
<feature type="compositionally biased region" description="Acidic residues" evidence="1">
    <location>
        <begin position="54"/>
        <end position="63"/>
    </location>
</feature>
<accession>A0A1Y3BFJ3</accession>
<protein>
    <submittedName>
        <fullName evidence="2">Uncharacterized protein</fullName>
    </submittedName>
</protein>